<comment type="subcellular location">
    <subcellularLocation>
        <location evidence="2">Cell membrane</location>
        <topology evidence="2">Multi-pass membrane protein</topology>
    </subcellularLocation>
</comment>
<dbReference type="STRING" id="690879.TSACC_21898"/>
<keyword evidence="2" id="KW-0812">Transmembrane</keyword>
<evidence type="ECO:0000313" key="3">
    <source>
        <dbReference type="EMBL" id="GAT33481.1"/>
    </source>
</evidence>
<evidence type="ECO:0000256" key="1">
    <source>
        <dbReference type="ARBA" id="ARBA00005698"/>
    </source>
</evidence>
<dbReference type="EMBL" id="BDCO01000002">
    <property type="protein sequence ID" value="GAT33481.1"/>
    <property type="molecule type" value="Genomic_DNA"/>
</dbReference>
<accession>A0A146G7K1</accession>
<keyword evidence="2" id="KW-1133">Transmembrane helix</keyword>
<sequence length="163" mass="17502">MEVALFWIFAALMLGFGAAVIFLKSPVSSALSLVVSFLGLAALFLLLDAFFIGIIQVLVYAGAVMVLFLFIIMLLDLKTERARKFNIPAMIGGLMVVVGFIALLVKLLAGFDIAKPALARPVNDVAAVGMLLFSDYNLPFQIIGVLLLVATVGVVLLSRKELK</sequence>
<comment type="similarity">
    <text evidence="1 2">Belongs to the complex I subunit 6 family.</text>
</comment>
<dbReference type="InParanoid" id="A0A146G7K1"/>
<proteinExistence type="inferred from homology"/>
<evidence type="ECO:0000256" key="2">
    <source>
        <dbReference type="RuleBase" id="RU004429"/>
    </source>
</evidence>
<dbReference type="Proteomes" id="UP000076023">
    <property type="component" value="Unassembled WGS sequence"/>
</dbReference>
<keyword evidence="2" id="KW-0520">NAD</keyword>
<gene>
    <name evidence="3" type="ORF">TSACC_21898</name>
</gene>
<feature type="transmembrane region" description="Helical" evidence="2">
    <location>
        <begin position="87"/>
        <end position="109"/>
    </location>
</feature>
<protein>
    <recommendedName>
        <fullName evidence="2">NADH-quinone oxidoreductase subunit J</fullName>
        <ecNumber evidence="2">7.1.1.-</ecNumber>
    </recommendedName>
</protein>
<organism evidence="3 4">
    <name type="scientific">Terrimicrobium sacchariphilum</name>
    <dbReference type="NCBI Taxonomy" id="690879"/>
    <lineage>
        <taxon>Bacteria</taxon>
        <taxon>Pseudomonadati</taxon>
        <taxon>Verrucomicrobiota</taxon>
        <taxon>Terrimicrobiia</taxon>
        <taxon>Terrimicrobiales</taxon>
        <taxon>Terrimicrobiaceae</taxon>
        <taxon>Terrimicrobium</taxon>
    </lineage>
</organism>
<keyword evidence="2" id="KW-0874">Quinone</keyword>
<dbReference type="Gene3D" id="1.20.120.1200">
    <property type="entry name" value="NADH-ubiquinone/plastoquinone oxidoreductase chain 6, subunit NuoJ"/>
    <property type="match status" value="1"/>
</dbReference>
<feature type="transmembrane region" description="Helical" evidence="2">
    <location>
        <begin position="6"/>
        <end position="23"/>
    </location>
</feature>
<dbReference type="GO" id="GO:0005886">
    <property type="term" value="C:plasma membrane"/>
    <property type="evidence" value="ECO:0007669"/>
    <property type="project" value="UniProtKB-SubCell"/>
</dbReference>
<dbReference type="PANTHER" id="PTHR33269">
    <property type="entry name" value="NADH-UBIQUINONE OXIDOREDUCTASE CHAIN 6"/>
    <property type="match status" value="1"/>
</dbReference>
<dbReference type="AlphaFoldDB" id="A0A146G7K1"/>
<dbReference type="InterPro" id="IPR001457">
    <property type="entry name" value="NADH_UbQ/plastoQ_OxRdtase_su6"/>
</dbReference>
<dbReference type="GO" id="GO:0008137">
    <property type="term" value="F:NADH dehydrogenase (ubiquinone) activity"/>
    <property type="evidence" value="ECO:0007669"/>
    <property type="project" value="UniProtKB-UniRule"/>
</dbReference>
<dbReference type="GO" id="GO:0048038">
    <property type="term" value="F:quinone binding"/>
    <property type="evidence" value="ECO:0007669"/>
    <property type="project" value="UniProtKB-UniRule"/>
</dbReference>
<comment type="caution">
    <text evidence="3">The sequence shown here is derived from an EMBL/GenBank/DDBJ whole genome shotgun (WGS) entry which is preliminary data.</text>
</comment>
<feature type="transmembrane region" description="Helical" evidence="2">
    <location>
        <begin position="30"/>
        <end position="51"/>
    </location>
</feature>
<dbReference type="Pfam" id="PF00499">
    <property type="entry name" value="Oxidored_q3"/>
    <property type="match status" value="1"/>
</dbReference>
<keyword evidence="4" id="KW-1185">Reference proteome</keyword>
<dbReference type="OrthoDB" id="9795409at2"/>
<dbReference type="EC" id="7.1.1.-" evidence="2"/>
<keyword evidence="2" id="KW-0472">Membrane</keyword>
<dbReference type="FunCoup" id="A0A146G7K1">
    <property type="interactions" value="308"/>
</dbReference>
<keyword evidence="2" id="KW-1003">Cell membrane</keyword>
<comment type="function">
    <text evidence="2">NDH-1 shuttles electrons from NADH, via FMN and iron-sulfur (Fe-S) centers, to quinones in the respiratory chain. Couples the redox reaction to proton translocation (for every two electrons transferred, four hydrogen ions are translocated across the cytoplasmic membrane), and thus conserves the redox energy in a proton gradient.</text>
</comment>
<dbReference type="PANTHER" id="PTHR33269:SF17">
    <property type="entry name" value="NADH-UBIQUINONE OXIDOREDUCTASE CHAIN 6"/>
    <property type="match status" value="1"/>
</dbReference>
<feature type="transmembrane region" description="Helical" evidence="2">
    <location>
        <begin position="57"/>
        <end position="75"/>
    </location>
</feature>
<dbReference type="InterPro" id="IPR042106">
    <property type="entry name" value="Nuo/plastoQ_OxRdtase_6_NuoJ"/>
</dbReference>
<feature type="transmembrane region" description="Helical" evidence="2">
    <location>
        <begin position="138"/>
        <end position="157"/>
    </location>
</feature>
<evidence type="ECO:0000313" key="4">
    <source>
        <dbReference type="Proteomes" id="UP000076023"/>
    </source>
</evidence>
<name>A0A146G7K1_TERSA</name>
<reference evidence="4" key="1">
    <citation type="journal article" date="2017" name="Genome Announc.">
        <title>Draft Genome Sequence of Terrimicrobium sacchariphilum NM-5T, a Facultative Anaerobic Soil Bacterium of the Class Spartobacteria.</title>
        <authorList>
            <person name="Qiu Y.L."/>
            <person name="Tourlousse D.M."/>
            <person name="Matsuura N."/>
            <person name="Ohashi A."/>
            <person name="Sekiguchi Y."/>
        </authorList>
    </citation>
    <scope>NUCLEOTIDE SEQUENCE [LARGE SCALE GENOMIC DNA]</scope>
    <source>
        <strain evidence="4">NM-5</strain>
    </source>
</reference>
<dbReference type="RefSeq" id="WP_075079209.1">
    <property type="nucleotide sequence ID" value="NZ_BDCO01000002.1"/>
</dbReference>
<comment type="catalytic activity">
    <reaction evidence="2">
        <text>a quinone + NADH + 5 H(+)(in) = a quinol + NAD(+) + 4 H(+)(out)</text>
        <dbReference type="Rhea" id="RHEA:57888"/>
        <dbReference type="ChEBI" id="CHEBI:15378"/>
        <dbReference type="ChEBI" id="CHEBI:24646"/>
        <dbReference type="ChEBI" id="CHEBI:57540"/>
        <dbReference type="ChEBI" id="CHEBI:57945"/>
        <dbReference type="ChEBI" id="CHEBI:132124"/>
    </reaction>
</comment>